<name>A0A258CX18_CAUVI</name>
<protein>
    <submittedName>
        <fullName evidence="1">Uncharacterized protein</fullName>
    </submittedName>
</protein>
<organism evidence="1 2">
    <name type="scientific">Caulobacter vibrioides</name>
    <name type="common">Caulobacter crescentus</name>
    <dbReference type="NCBI Taxonomy" id="155892"/>
    <lineage>
        <taxon>Bacteria</taxon>
        <taxon>Pseudomonadati</taxon>
        <taxon>Pseudomonadota</taxon>
        <taxon>Alphaproteobacteria</taxon>
        <taxon>Caulobacterales</taxon>
        <taxon>Caulobacteraceae</taxon>
        <taxon>Caulobacter</taxon>
    </lineage>
</organism>
<dbReference type="EMBL" id="NCDQ01000383">
    <property type="protein sequence ID" value="OYW99612.1"/>
    <property type="molecule type" value="Genomic_DNA"/>
</dbReference>
<dbReference type="Proteomes" id="UP000215616">
    <property type="component" value="Unassembled WGS sequence"/>
</dbReference>
<dbReference type="AlphaFoldDB" id="A0A258CX18"/>
<evidence type="ECO:0000313" key="1">
    <source>
        <dbReference type="EMBL" id="OYW99612.1"/>
    </source>
</evidence>
<proteinExistence type="predicted"/>
<gene>
    <name evidence="1" type="ORF">B7Z12_17785</name>
</gene>
<reference evidence="1 2" key="1">
    <citation type="submission" date="2017-03" db="EMBL/GenBank/DDBJ databases">
        <title>Lifting the veil on microbial sulfur biogeochemistry in mining wastewaters.</title>
        <authorList>
            <person name="Kantor R.S."/>
            <person name="Colenbrander Nelson T."/>
            <person name="Marshall S."/>
            <person name="Bennett D."/>
            <person name="Apte S."/>
            <person name="Camacho D."/>
            <person name="Thomas B.C."/>
            <person name="Warren L.A."/>
            <person name="Banfield J.F."/>
        </authorList>
    </citation>
    <scope>NUCLEOTIDE SEQUENCE [LARGE SCALE GENOMIC DNA]</scope>
    <source>
        <strain evidence="1">32-67-7</strain>
    </source>
</reference>
<comment type="caution">
    <text evidence="1">The sequence shown here is derived from an EMBL/GenBank/DDBJ whole genome shotgun (WGS) entry which is preliminary data.</text>
</comment>
<evidence type="ECO:0000313" key="2">
    <source>
        <dbReference type="Proteomes" id="UP000215616"/>
    </source>
</evidence>
<accession>A0A258CX18</accession>
<sequence length="186" mass="19729">MTKPPSEAFLALSPTGFAILPTAPTHARLPRPGGDDDVATHTVLVEVAALHLAAFVTLHGPPPQALAYEAVRYGRPGELRPGYLITLQGRPCAGTAAWLAASASGLQADAGWSNPIVQEPGPLGFHHWWTATLQEAAEEAAGRLKRTGHIHHLRNLSAHVPGLPARLDPDSPVFNLLSPRTARLRG</sequence>